<dbReference type="EMBL" id="UARD01000037">
    <property type="protein sequence ID" value="SQA56780.1"/>
    <property type="molecule type" value="Genomic_DNA"/>
</dbReference>
<comment type="function">
    <text evidence="1">Decomposes hydrogen peroxide into water and oxygen; serves to protect cells from the toxic effects of hydrogen peroxide.</text>
</comment>
<organism evidence="3 4">
    <name type="scientific">Burkholderia cepacia</name>
    <name type="common">Pseudomonas cepacia</name>
    <dbReference type="NCBI Taxonomy" id="292"/>
    <lineage>
        <taxon>Bacteria</taxon>
        <taxon>Pseudomonadati</taxon>
        <taxon>Pseudomonadota</taxon>
        <taxon>Betaproteobacteria</taxon>
        <taxon>Burkholderiales</taxon>
        <taxon>Burkholderiaceae</taxon>
        <taxon>Burkholderia</taxon>
        <taxon>Burkholderia cepacia complex</taxon>
    </lineage>
</organism>
<feature type="compositionally biased region" description="Basic and acidic residues" evidence="2">
    <location>
        <begin position="1"/>
        <end position="10"/>
    </location>
</feature>
<gene>
    <name evidence="3" type="primary">katA_2</name>
    <name evidence="3" type="ORF">NCTC10661_05689</name>
</gene>
<feature type="region of interest" description="Disordered" evidence="2">
    <location>
        <begin position="1"/>
        <end position="29"/>
    </location>
</feature>
<dbReference type="AlphaFoldDB" id="A0AAE8NJA7"/>
<evidence type="ECO:0000256" key="1">
    <source>
        <dbReference type="ARBA" id="ARBA00002974"/>
    </source>
</evidence>
<accession>A0AAE8NJA7</accession>
<dbReference type="Gene3D" id="4.10.91.20">
    <property type="match status" value="1"/>
</dbReference>
<reference evidence="3 4" key="1">
    <citation type="submission" date="2018-06" db="EMBL/GenBank/DDBJ databases">
        <authorList>
            <consortium name="Pathogen Informatics"/>
            <person name="Doyle S."/>
        </authorList>
    </citation>
    <scope>NUCLEOTIDE SEQUENCE [LARGE SCALE GENOMIC DNA]</scope>
    <source>
        <strain evidence="3 4">NCTC10661</strain>
    </source>
</reference>
<dbReference type="Proteomes" id="UP000250416">
    <property type="component" value="Unassembled WGS sequence"/>
</dbReference>
<evidence type="ECO:0000256" key="2">
    <source>
        <dbReference type="SAM" id="MobiDB-lite"/>
    </source>
</evidence>
<proteinExistence type="predicted"/>
<sequence length="43" mass="4497">MLGPSSDRKLIGANGAPVEDDVNIQTVGPRGPAPLQDVWLIAK</sequence>
<dbReference type="RefSeq" id="WP_146107291.1">
    <property type="nucleotide sequence ID" value="NZ_CADEUP010000016.1"/>
</dbReference>
<dbReference type="SUPFAM" id="SSF56634">
    <property type="entry name" value="Heme-dependent catalase-like"/>
    <property type="match status" value="1"/>
</dbReference>
<comment type="caution">
    <text evidence="3">The sequence shown here is derived from an EMBL/GenBank/DDBJ whole genome shotgun (WGS) entry which is preliminary data.</text>
</comment>
<evidence type="ECO:0000313" key="3">
    <source>
        <dbReference type="EMBL" id="SQA56780.1"/>
    </source>
</evidence>
<dbReference type="EC" id="1.11.1.6" evidence="3"/>
<evidence type="ECO:0000313" key="4">
    <source>
        <dbReference type="Proteomes" id="UP000250416"/>
    </source>
</evidence>
<name>A0AAE8NJA7_BURCE</name>
<protein>
    <submittedName>
        <fullName evidence="3">Catalase</fullName>
        <ecNumber evidence="3">1.11.1.6</ecNumber>
    </submittedName>
</protein>
<keyword evidence="3" id="KW-0575">Peroxidase</keyword>
<dbReference type="GO" id="GO:0020037">
    <property type="term" value="F:heme binding"/>
    <property type="evidence" value="ECO:0007669"/>
    <property type="project" value="InterPro"/>
</dbReference>
<dbReference type="InterPro" id="IPR020835">
    <property type="entry name" value="Catalase_sf"/>
</dbReference>
<dbReference type="GO" id="GO:0004096">
    <property type="term" value="F:catalase activity"/>
    <property type="evidence" value="ECO:0007669"/>
    <property type="project" value="UniProtKB-EC"/>
</dbReference>
<keyword evidence="3" id="KW-0560">Oxidoreductase</keyword>